<organism evidence="2 3">
    <name type="scientific">Catharus ustulatus</name>
    <name type="common">Russet-backed thrush</name>
    <name type="synonym">Hylocichla ustulatus</name>
    <dbReference type="NCBI Taxonomy" id="91951"/>
    <lineage>
        <taxon>Eukaryota</taxon>
        <taxon>Metazoa</taxon>
        <taxon>Chordata</taxon>
        <taxon>Craniata</taxon>
        <taxon>Vertebrata</taxon>
        <taxon>Euteleostomi</taxon>
        <taxon>Archelosauria</taxon>
        <taxon>Archosauria</taxon>
        <taxon>Dinosauria</taxon>
        <taxon>Saurischia</taxon>
        <taxon>Theropoda</taxon>
        <taxon>Coelurosauria</taxon>
        <taxon>Aves</taxon>
        <taxon>Neognathae</taxon>
        <taxon>Neoaves</taxon>
        <taxon>Telluraves</taxon>
        <taxon>Australaves</taxon>
        <taxon>Passeriformes</taxon>
        <taxon>Turdidae</taxon>
        <taxon>Catharus</taxon>
    </lineage>
</organism>
<evidence type="ECO:0000313" key="2">
    <source>
        <dbReference type="Ensembl" id="ENSCUSP00005012514.1"/>
    </source>
</evidence>
<reference evidence="2" key="1">
    <citation type="submission" date="2020-10" db="EMBL/GenBank/DDBJ databases">
        <title>Catharus ustulatus (Swainson's thrush) genome, bCatUst1, primary haplotype v2.</title>
        <authorList>
            <person name="Delmore K."/>
            <person name="Vafadar M."/>
            <person name="Formenti G."/>
            <person name="Chow W."/>
            <person name="Pelan S."/>
            <person name="Howe K."/>
            <person name="Rhie A."/>
            <person name="Mountcastle J."/>
            <person name="Haase B."/>
            <person name="Fedrigo O."/>
            <person name="Jarvis E.D."/>
        </authorList>
    </citation>
    <scope>NUCLEOTIDE SEQUENCE [LARGE SCALE GENOMIC DNA]</scope>
</reference>
<accession>A0A8C3U9Z9</accession>
<dbReference type="Pfam" id="PF14946">
    <property type="entry name" value="DUF4501"/>
    <property type="match status" value="1"/>
</dbReference>
<keyword evidence="1" id="KW-0472">Membrane</keyword>
<proteinExistence type="predicted"/>
<dbReference type="AlphaFoldDB" id="A0A8C3U9Z9"/>
<reference evidence="2" key="3">
    <citation type="submission" date="2025-09" db="UniProtKB">
        <authorList>
            <consortium name="Ensembl"/>
        </authorList>
    </citation>
    <scope>IDENTIFICATION</scope>
</reference>
<dbReference type="PANTHER" id="PTHR16247:SF0">
    <property type="entry name" value="RIKEN CDNA 9430015G10 GENE"/>
    <property type="match status" value="1"/>
</dbReference>
<reference evidence="2" key="2">
    <citation type="submission" date="2025-08" db="UniProtKB">
        <authorList>
            <consortium name="Ensembl"/>
        </authorList>
    </citation>
    <scope>IDENTIFICATION</scope>
</reference>
<name>A0A8C3U9Z9_CATUS</name>
<protein>
    <submittedName>
        <fullName evidence="2">Uncharacterized protein</fullName>
    </submittedName>
</protein>
<keyword evidence="1" id="KW-0812">Transmembrane</keyword>
<dbReference type="Ensembl" id="ENSCUST00005013027.1">
    <property type="protein sequence ID" value="ENSCUSP00005012514.1"/>
    <property type="gene ID" value="ENSCUSG00005007996.1"/>
</dbReference>
<keyword evidence="1" id="KW-1133">Transmembrane helix</keyword>
<sequence length="232" mass="25796">GNCRELSELLGILGIVGNCQKLLEIVGNWCYRRWNEDGSSSCVQCRNGTADCRDGELRSRGSSSALNLSTATPQILTLGGPEVAASLILGTFCLSLFLILSVASFFYLKRANKLPQVFYRRNKENSPILCQQIPIILSRKFPNFEEKIPHFVPINSLFCGGNSQFCGGNFHNFVEKIAIFCGENSPVLWGKFSSFIPINSHFVLINSPISRILHPINSPNGILEHFGWIWGQ</sequence>
<dbReference type="Proteomes" id="UP000694563">
    <property type="component" value="Chromosome 24"/>
</dbReference>
<evidence type="ECO:0000313" key="3">
    <source>
        <dbReference type="Proteomes" id="UP000694563"/>
    </source>
</evidence>
<keyword evidence="3" id="KW-1185">Reference proteome</keyword>
<evidence type="ECO:0000256" key="1">
    <source>
        <dbReference type="SAM" id="Phobius"/>
    </source>
</evidence>
<feature type="transmembrane region" description="Helical" evidence="1">
    <location>
        <begin position="83"/>
        <end position="108"/>
    </location>
</feature>
<dbReference type="InterPro" id="IPR027888">
    <property type="entry name" value="DUF4501"/>
</dbReference>
<dbReference type="PANTHER" id="PTHR16247">
    <property type="entry name" value="RIKEN CDNA 9430015G10 GENE"/>
    <property type="match status" value="1"/>
</dbReference>